<dbReference type="PANTHER" id="PTHR44858:SF1">
    <property type="entry name" value="UDP-N-ACETYLGLUCOSAMINE--PEPTIDE N-ACETYLGLUCOSAMINYLTRANSFERASE SPINDLY-RELATED"/>
    <property type="match status" value="1"/>
</dbReference>
<dbReference type="SUPFAM" id="SSF52540">
    <property type="entry name" value="P-loop containing nucleoside triphosphate hydrolases"/>
    <property type="match status" value="1"/>
</dbReference>
<keyword evidence="1" id="KW-0677">Repeat</keyword>
<dbReference type="InterPro" id="IPR011990">
    <property type="entry name" value="TPR-like_helical_dom_sf"/>
</dbReference>
<dbReference type="InterPro" id="IPR027417">
    <property type="entry name" value="P-loop_NTPase"/>
</dbReference>
<protein>
    <submittedName>
        <fullName evidence="5">Uncharacterized protein</fullName>
    </submittedName>
</protein>
<dbReference type="Gene3D" id="1.25.40.10">
    <property type="entry name" value="Tetratricopeptide repeat domain"/>
    <property type="match status" value="1"/>
</dbReference>
<name>A0A401W749_STREY</name>
<dbReference type="AlphaFoldDB" id="A0A401W749"/>
<dbReference type="Proteomes" id="UP000286746">
    <property type="component" value="Unassembled WGS sequence"/>
</dbReference>
<evidence type="ECO:0000256" key="3">
    <source>
        <dbReference type="PROSITE-ProRule" id="PRU00339"/>
    </source>
</evidence>
<comment type="caution">
    <text evidence="5">The sequence shown here is derived from an EMBL/GenBank/DDBJ whole genome shotgun (WGS) entry which is preliminary data.</text>
</comment>
<gene>
    <name evidence="5" type="ORF">GKJPGBOP_04801</name>
</gene>
<feature type="repeat" description="TPR" evidence="3">
    <location>
        <begin position="544"/>
        <end position="577"/>
    </location>
</feature>
<keyword evidence="6" id="KW-1185">Reference proteome</keyword>
<organism evidence="5 6">
    <name type="scientific">Streptomyces paromomycinus</name>
    <name type="common">Streptomyces rimosus subsp. paromomycinus</name>
    <dbReference type="NCBI Taxonomy" id="92743"/>
    <lineage>
        <taxon>Bacteria</taxon>
        <taxon>Bacillati</taxon>
        <taxon>Actinomycetota</taxon>
        <taxon>Actinomycetes</taxon>
        <taxon>Kitasatosporales</taxon>
        <taxon>Streptomycetaceae</taxon>
        <taxon>Streptomyces</taxon>
    </lineage>
</organism>
<feature type="repeat" description="TPR" evidence="3">
    <location>
        <begin position="680"/>
        <end position="713"/>
    </location>
</feature>
<evidence type="ECO:0000256" key="2">
    <source>
        <dbReference type="ARBA" id="ARBA00022803"/>
    </source>
</evidence>
<evidence type="ECO:0000313" key="6">
    <source>
        <dbReference type="Proteomes" id="UP000286746"/>
    </source>
</evidence>
<evidence type="ECO:0000256" key="1">
    <source>
        <dbReference type="ARBA" id="ARBA00022737"/>
    </source>
</evidence>
<proteinExistence type="predicted"/>
<dbReference type="SMART" id="SM00028">
    <property type="entry name" value="TPR"/>
    <property type="match status" value="8"/>
</dbReference>
<evidence type="ECO:0000313" key="5">
    <source>
        <dbReference type="EMBL" id="GCD45081.1"/>
    </source>
</evidence>
<dbReference type="InterPro" id="IPR050498">
    <property type="entry name" value="Ycf3"/>
</dbReference>
<dbReference type="PANTHER" id="PTHR44858">
    <property type="entry name" value="TETRATRICOPEPTIDE REPEAT PROTEIN 6"/>
    <property type="match status" value="1"/>
</dbReference>
<dbReference type="InterPro" id="IPR019734">
    <property type="entry name" value="TPR_rpt"/>
</dbReference>
<dbReference type="GO" id="GO:0046813">
    <property type="term" value="P:receptor-mediated virion attachment to host cell"/>
    <property type="evidence" value="ECO:0007669"/>
    <property type="project" value="TreeGrafter"/>
</dbReference>
<feature type="region of interest" description="Disordered" evidence="4">
    <location>
        <begin position="121"/>
        <end position="140"/>
    </location>
</feature>
<evidence type="ECO:0000256" key="4">
    <source>
        <dbReference type="SAM" id="MobiDB-lite"/>
    </source>
</evidence>
<keyword evidence="2 3" id="KW-0802">TPR repeat</keyword>
<dbReference type="PROSITE" id="PS50005">
    <property type="entry name" value="TPR"/>
    <property type="match status" value="2"/>
</dbReference>
<sequence>MDRRRLSRQELIRARSGDGFVGREGELAAFRANLARDPADPDFRFLHHLHGQGGVGKTSLVQRFEQLAHERGALTVYVDESAHSVPDAMAAISARLGRQGSPLKAFDKLLATYRERRHEAEAALAGPDEPGGEPPPSPGSMIVARAGVAGLGLIPGVGPFAGALDTTYVARGAERLRGRLGARLRSHDDVQLVLSPVEVLTPAFVRELGDAADAVPLLVLFFDTYEATGPLLDTWLRDVLFSDRYGLLAQNVVVVLAGRDALDRTCWADHLEHVTDVPLDAFTEAEARQFLSAKDITDPGTVDAILRLSGGLPVLVSTLAGSRPGAADAVDDPSDTAVERFLKWETDPVRREAALAAALPCHLDEDVYREAVDAQAADQFGWLCGLPFVTGRSGRWQYHEVVRTAMLRLQRRRSPRAWAERHGRLAEAARRWGQECAGDRGAGGCRRDERWRELRLGEIYHGLCADPRGFLPEALSEVTATAEHEPSAVRLVAETVRKAGEDADAPEVRDWGTRLTAALDGADGLVAVLTALLARPGLDLPEQVRIHRLRGREHRKAEAWQQALADFDRCLELAPDDVRGLVGRGLTYRYQRDFLSAAMDFLRARTREPGSVSAAFQFAEVMRLMGWHGGALAAFDRTLELDPRHAPAHGSRAVCLRRLGRCEEALAGLARAIELRPGYAWAMAERGMAYWAMGRYAEAFAEFDRALARNPEYGWAYGARGSLHLVTGRLDAALADLDTAVGHGAATEWTFARRAAAHLLRGAEAAALADCDRALAADRDGPPAFLLAMKAGCLRRAHRPDAAREAVEAAAGLAPDRPVVRYETAMLASADAGVQGAASAWETLRTATEESRPPGSSDPAGGARAAVVSRCALGDWDGARASAAGLLGDGTAWEHVADVEFGIRDLTAAWPERDATTSGELEAVRQLLLDRMDAAAAAGR</sequence>
<dbReference type="Gene3D" id="3.40.50.300">
    <property type="entry name" value="P-loop containing nucleotide triphosphate hydrolases"/>
    <property type="match status" value="1"/>
</dbReference>
<dbReference type="EMBL" id="BHZD01000001">
    <property type="protein sequence ID" value="GCD45081.1"/>
    <property type="molecule type" value="Genomic_DNA"/>
</dbReference>
<dbReference type="RefSeq" id="WP_125055752.1">
    <property type="nucleotide sequence ID" value="NZ_BHZD01000001.1"/>
</dbReference>
<dbReference type="GO" id="GO:0009279">
    <property type="term" value="C:cell outer membrane"/>
    <property type="evidence" value="ECO:0007669"/>
    <property type="project" value="TreeGrafter"/>
</dbReference>
<accession>A0A401W749</accession>
<dbReference type="SUPFAM" id="SSF48452">
    <property type="entry name" value="TPR-like"/>
    <property type="match status" value="2"/>
</dbReference>
<dbReference type="Pfam" id="PF13432">
    <property type="entry name" value="TPR_16"/>
    <property type="match status" value="2"/>
</dbReference>
<reference evidence="5 6" key="1">
    <citation type="submission" date="2018-11" db="EMBL/GenBank/DDBJ databases">
        <title>Whole genome sequence of Streptomyces paromomycinus NBRC 15454(T).</title>
        <authorList>
            <person name="Komaki H."/>
            <person name="Tamura T."/>
        </authorList>
    </citation>
    <scope>NUCLEOTIDE SEQUENCE [LARGE SCALE GENOMIC DNA]</scope>
    <source>
        <strain evidence="5 6">NBRC 15454</strain>
    </source>
</reference>